<organism evidence="1">
    <name type="scientific">uncultured Caudovirales phage</name>
    <dbReference type="NCBI Taxonomy" id="2100421"/>
    <lineage>
        <taxon>Viruses</taxon>
        <taxon>Duplodnaviria</taxon>
        <taxon>Heunggongvirae</taxon>
        <taxon>Uroviricota</taxon>
        <taxon>Caudoviricetes</taxon>
        <taxon>Peduoviridae</taxon>
        <taxon>Maltschvirus</taxon>
        <taxon>Maltschvirus maltsch</taxon>
    </lineage>
</organism>
<name>A0A6J5QYZ7_9CAUD</name>
<accession>A0A6J5QYZ7</accession>
<dbReference type="InterPro" id="IPR005021">
    <property type="entry name" value="Terminase_largesu-like"/>
</dbReference>
<protein>
    <submittedName>
        <fullName evidence="1">Uncharacterized protein</fullName>
    </submittedName>
</protein>
<gene>
    <name evidence="1" type="ORF">UFOVP1163_55</name>
</gene>
<proteinExistence type="predicted"/>
<dbReference type="EMBL" id="LR797112">
    <property type="protein sequence ID" value="CAB4187686.1"/>
    <property type="molecule type" value="Genomic_DNA"/>
</dbReference>
<evidence type="ECO:0000313" key="1">
    <source>
        <dbReference type="EMBL" id="CAB4187686.1"/>
    </source>
</evidence>
<feature type="non-terminal residue" evidence="1">
    <location>
        <position position="97"/>
    </location>
</feature>
<dbReference type="PANTHER" id="PTHR41287">
    <property type="match status" value="1"/>
</dbReference>
<sequence length="97" mass="11590">MRWETGVQYAIAVAKGEINVCRDVRLACQRFINQYENQEWEWIFDPDYPQHVLDFACELRHTKGHMAGQTVVLEPWQIFLVCAVYGFRSKRDHDKRM</sequence>
<dbReference type="PANTHER" id="PTHR41287:SF1">
    <property type="entry name" value="PROTEIN YMFN"/>
    <property type="match status" value="1"/>
</dbReference>
<reference evidence="1" key="1">
    <citation type="submission" date="2020-05" db="EMBL/GenBank/DDBJ databases">
        <authorList>
            <person name="Chiriac C."/>
            <person name="Salcher M."/>
            <person name="Ghai R."/>
            <person name="Kavagutti S V."/>
        </authorList>
    </citation>
    <scope>NUCLEOTIDE SEQUENCE</scope>
</reference>